<dbReference type="Pfam" id="PF06203">
    <property type="entry name" value="CCT"/>
    <property type="match status" value="1"/>
</dbReference>
<evidence type="ECO:0000313" key="7">
    <source>
        <dbReference type="Proteomes" id="UP001472677"/>
    </source>
</evidence>
<evidence type="ECO:0000256" key="3">
    <source>
        <dbReference type="PROSITE-ProRule" id="PRU00357"/>
    </source>
</evidence>
<dbReference type="Proteomes" id="UP001472677">
    <property type="component" value="Unassembled WGS sequence"/>
</dbReference>
<keyword evidence="2 3" id="KW-0539">Nucleus</keyword>
<feature type="compositionally biased region" description="Basic residues" evidence="4">
    <location>
        <begin position="58"/>
        <end position="67"/>
    </location>
</feature>
<keyword evidence="7" id="KW-1185">Reference proteome</keyword>
<evidence type="ECO:0000256" key="4">
    <source>
        <dbReference type="SAM" id="MobiDB-lite"/>
    </source>
</evidence>
<feature type="region of interest" description="Disordered" evidence="4">
    <location>
        <begin position="147"/>
        <end position="170"/>
    </location>
</feature>
<dbReference type="PANTHER" id="PTHR31874:SF10">
    <property type="entry name" value="PROTEIN CHLOROPLAST IMPORT APPARATUS 2"/>
    <property type="match status" value="1"/>
</dbReference>
<proteinExistence type="predicted"/>
<feature type="compositionally biased region" description="Low complexity" evidence="4">
    <location>
        <begin position="42"/>
        <end position="52"/>
    </location>
</feature>
<gene>
    <name evidence="6" type="ORF">V6N12_038940</name>
</gene>
<feature type="compositionally biased region" description="Polar residues" evidence="4">
    <location>
        <begin position="147"/>
        <end position="156"/>
    </location>
</feature>
<reference evidence="6 7" key="1">
    <citation type="journal article" date="2024" name="G3 (Bethesda)">
        <title>Genome assembly of Hibiscus sabdariffa L. provides insights into metabolisms of medicinal natural products.</title>
        <authorList>
            <person name="Kim T."/>
        </authorList>
    </citation>
    <scope>NUCLEOTIDE SEQUENCE [LARGE SCALE GENOMIC DNA]</scope>
    <source>
        <strain evidence="6">TK-2024</strain>
        <tissue evidence="6">Old leaves</tissue>
    </source>
</reference>
<name>A0ABR2DZ64_9ROSI</name>
<feature type="domain" description="CCT" evidence="5">
    <location>
        <begin position="345"/>
        <end position="387"/>
    </location>
</feature>
<feature type="region of interest" description="Disordered" evidence="4">
    <location>
        <begin position="265"/>
        <end position="289"/>
    </location>
</feature>
<evidence type="ECO:0000259" key="5">
    <source>
        <dbReference type="PROSITE" id="PS51017"/>
    </source>
</evidence>
<protein>
    <recommendedName>
        <fullName evidence="5">CCT domain-containing protein</fullName>
    </recommendedName>
</protein>
<feature type="compositionally biased region" description="Basic and acidic residues" evidence="4">
    <location>
        <begin position="430"/>
        <end position="444"/>
    </location>
</feature>
<dbReference type="EMBL" id="JBBPBM010000020">
    <property type="protein sequence ID" value="KAK8550219.1"/>
    <property type="molecule type" value="Genomic_DNA"/>
</dbReference>
<comment type="subcellular location">
    <subcellularLocation>
        <location evidence="1 3">Nucleus</location>
    </subcellularLocation>
</comment>
<evidence type="ECO:0000256" key="2">
    <source>
        <dbReference type="ARBA" id="ARBA00023242"/>
    </source>
</evidence>
<dbReference type="InterPro" id="IPR052453">
    <property type="entry name" value="CONSTANS-like_ZF"/>
</dbReference>
<feature type="compositionally biased region" description="Gly residues" evidence="4">
    <location>
        <begin position="159"/>
        <end position="168"/>
    </location>
</feature>
<feature type="region of interest" description="Disordered" evidence="4">
    <location>
        <begin position="412"/>
        <end position="462"/>
    </location>
</feature>
<feature type="region of interest" description="Disordered" evidence="4">
    <location>
        <begin position="40"/>
        <end position="68"/>
    </location>
</feature>
<comment type="caution">
    <text evidence="6">The sequence shown here is derived from an EMBL/GenBank/DDBJ whole genome shotgun (WGS) entry which is preliminary data.</text>
</comment>
<sequence>MIELAKGKEKCWRVRPKIFLSSTIKVKSGIVLSIELDESYQSSPSSSNGNSPLAISTRKPRTPRKRPNQTYNEAAALLSTAYPYLFSAKNFTKPPKFTKPHHSSFFHNSSDLLLFPFRVIHDSGFLLHNQPKLVESKLDNVCNKSSWASDTSSGEVNSHGGGGGGGGCSMEREVEFQDDIDAKSILEEESEEGRGIDSIMGKLSVKQETWEEKSMGGNETRHNQVGCSWYTNAMRLRKGVGGALRNVEQQANWWNFSTVDLQQISPKTNTHSSGGRAEKKKKKNKGGVAVESPNAGLKLKLKLNYEEVVNAWCESDGGSPFSQEPHGLGNDIYIDLLSEAEGGVREASVLRYKQKRHTRLFSTKIRYQVRKLNADRRPRIKGRNYARALCHAIAGYLLRWQNLRRIHPRAMSRDVGLGGPGTGLCSARNLDPKPKPTKQGEKKNHPNSNNRGRAAAKTGDQLFSKEFISEDPLTKYEEWFCK</sequence>
<organism evidence="6 7">
    <name type="scientific">Hibiscus sabdariffa</name>
    <name type="common">roselle</name>
    <dbReference type="NCBI Taxonomy" id="183260"/>
    <lineage>
        <taxon>Eukaryota</taxon>
        <taxon>Viridiplantae</taxon>
        <taxon>Streptophyta</taxon>
        <taxon>Embryophyta</taxon>
        <taxon>Tracheophyta</taxon>
        <taxon>Spermatophyta</taxon>
        <taxon>Magnoliopsida</taxon>
        <taxon>eudicotyledons</taxon>
        <taxon>Gunneridae</taxon>
        <taxon>Pentapetalae</taxon>
        <taxon>rosids</taxon>
        <taxon>malvids</taxon>
        <taxon>Malvales</taxon>
        <taxon>Malvaceae</taxon>
        <taxon>Malvoideae</taxon>
        <taxon>Hibiscus</taxon>
    </lineage>
</organism>
<dbReference type="PANTHER" id="PTHR31874">
    <property type="entry name" value="CCT MOTIF FAMILY PROTEIN, EXPRESSED"/>
    <property type="match status" value="1"/>
</dbReference>
<evidence type="ECO:0000313" key="6">
    <source>
        <dbReference type="EMBL" id="KAK8550219.1"/>
    </source>
</evidence>
<dbReference type="InterPro" id="IPR010402">
    <property type="entry name" value="CCT_domain"/>
</dbReference>
<evidence type="ECO:0000256" key="1">
    <source>
        <dbReference type="ARBA" id="ARBA00004123"/>
    </source>
</evidence>
<accession>A0ABR2DZ64</accession>
<dbReference type="PROSITE" id="PS51017">
    <property type="entry name" value="CCT"/>
    <property type="match status" value="1"/>
</dbReference>